<comment type="subcellular location">
    <subcellularLocation>
        <location evidence="1">Cell membrane</location>
        <topology evidence="1">Peripheral membrane protein</topology>
        <orientation evidence="1">Cytoplasmic side</orientation>
    </subcellularLocation>
</comment>
<dbReference type="RefSeq" id="WP_092151005.1">
    <property type="nucleotide sequence ID" value="NZ_LT629700.1"/>
</dbReference>
<dbReference type="PANTHER" id="PTHR33383:SF1">
    <property type="entry name" value="MEMBRANE PROTEIN INSERTION EFFICIENCY FACTOR-RELATED"/>
    <property type="match status" value="1"/>
</dbReference>
<accession>A0A1G9PUS1</accession>
<sequence length="98" mass="10307">MSYYNFLGGEIPRPPSAPARALVGGVRLYQKYVSPLKMGGTCRFVPVCSAYALEAVSRHGAVKGSLLATARVCKCGPWHPGGYDPVPGSVEPAEPATD</sequence>
<gene>
    <name evidence="2" type="ORF">SAMN04488535_1613</name>
</gene>
<evidence type="ECO:0000313" key="3">
    <source>
        <dbReference type="Proteomes" id="UP000199350"/>
    </source>
</evidence>
<evidence type="ECO:0000256" key="1">
    <source>
        <dbReference type="HAMAP-Rule" id="MF_00386"/>
    </source>
</evidence>
<reference evidence="3" key="1">
    <citation type="submission" date="2016-10" db="EMBL/GenBank/DDBJ databases">
        <authorList>
            <person name="Varghese N."/>
            <person name="Submissions S."/>
        </authorList>
    </citation>
    <scope>NUCLEOTIDE SEQUENCE [LARGE SCALE GENOMIC DNA]</scope>
    <source>
        <strain evidence="3">DSM 20632</strain>
    </source>
</reference>
<dbReference type="Pfam" id="PF01809">
    <property type="entry name" value="YidD"/>
    <property type="match status" value="1"/>
</dbReference>
<keyword evidence="3" id="KW-1185">Reference proteome</keyword>
<dbReference type="SMART" id="SM01234">
    <property type="entry name" value="Haemolytic"/>
    <property type="match status" value="1"/>
</dbReference>
<evidence type="ECO:0000313" key="2">
    <source>
        <dbReference type="EMBL" id="SDM02510.1"/>
    </source>
</evidence>
<keyword evidence="1" id="KW-1003">Cell membrane</keyword>
<dbReference type="PANTHER" id="PTHR33383">
    <property type="entry name" value="MEMBRANE PROTEIN INSERTION EFFICIENCY FACTOR-RELATED"/>
    <property type="match status" value="1"/>
</dbReference>
<dbReference type="EMBL" id="LT629700">
    <property type="protein sequence ID" value="SDM02510.1"/>
    <property type="molecule type" value="Genomic_DNA"/>
</dbReference>
<keyword evidence="1" id="KW-0472">Membrane</keyword>
<comment type="function">
    <text evidence="1">Could be involved in insertion of integral membrane proteins into the membrane.</text>
</comment>
<dbReference type="Proteomes" id="UP000199350">
    <property type="component" value="Chromosome I"/>
</dbReference>
<dbReference type="InterPro" id="IPR002696">
    <property type="entry name" value="Membr_insert_effic_factor_YidD"/>
</dbReference>
<dbReference type="NCBIfam" id="TIGR00278">
    <property type="entry name" value="membrane protein insertion efficiency factor YidD"/>
    <property type="match status" value="1"/>
</dbReference>
<dbReference type="OrthoDB" id="9801753at2"/>
<organism evidence="2 3">
    <name type="scientific">Corynebacterium mycetoides</name>
    <dbReference type="NCBI Taxonomy" id="38302"/>
    <lineage>
        <taxon>Bacteria</taxon>
        <taxon>Bacillati</taxon>
        <taxon>Actinomycetota</taxon>
        <taxon>Actinomycetes</taxon>
        <taxon>Mycobacteriales</taxon>
        <taxon>Corynebacteriaceae</taxon>
        <taxon>Corynebacterium</taxon>
    </lineage>
</organism>
<dbReference type="STRING" id="38302.SAMN04488535_1613"/>
<dbReference type="AlphaFoldDB" id="A0A1G9PUS1"/>
<comment type="similarity">
    <text evidence="1">Belongs to the UPF0161 family.</text>
</comment>
<name>A0A1G9PUS1_9CORY</name>
<dbReference type="GO" id="GO:0005886">
    <property type="term" value="C:plasma membrane"/>
    <property type="evidence" value="ECO:0007669"/>
    <property type="project" value="UniProtKB-SubCell"/>
</dbReference>
<dbReference type="HAMAP" id="MF_00386">
    <property type="entry name" value="UPF0161_YidD"/>
    <property type="match status" value="1"/>
</dbReference>
<protein>
    <recommendedName>
        <fullName evidence="1">Putative membrane protein insertion efficiency factor</fullName>
    </recommendedName>
</protein>
<proteinExistence type="inferred from homology"/>